<dbReference type="Pfam" id="PF02666">
    <property type="entry name" value="PS_Dcarbxylase"/>
    <property type="match status" value="1"/>
</dbReference>
<dbReference type="EC" id="4.1.1.65" evidence="12"/>
<keyword evidence="8 12" id="KW-0594">Phospholipid biosynthesis</keyword>
<feature type="chain" id="PRO_5023510822" description="Phosphatidylserine decarboxylase beta chain" evidence="12">
    <location>
        <begin position="1"/>
        <end position="225"/>
    </location>
</feature>
<comment type="PTM">
    <text evidence="12">Is synthesized initially as an inactive proenzyme. Formation of the active enzyme involves a self-maturation process in which the active site pyruvoyl group is generated from an internal serine residue via an autocatalytic post-translational modification. Two non-identical subunits are generated from the proenzyme in this reaction, and the pyruvate is formed at the N-terminus of the alpha chain, which is derived from the carboxyl end of the proenzyme. The autoendoproteolytic cleavage occurs by a canonical serine protease mechanism, in which the side chain hydroxyl group of the serine supplies its oxygen atom to form the C-terminus of the beta chain, while the remainder of the serine residue undergoes an oxidative deamination to produce ammonia and the pyruvoyl prosthetic group on the alpha chain. During this reaction, the Ser that is part of the protease active site of the proenzyme becomes the pyruvoyl prosthetic group, which constitutes an essential element of the active site of the mature decarboxylase.</text>
</comment>
<evidence type="ECO:0000256" key="10">
    <source>
        <dbReference type="ARBA" id="ARBA00023264"/>
    </source>
</evidence>
<comment type="pathway">
    <text evidence="12">Phospholipid metabolism; phosphatidylethanolamine biosynthesis; phosphatidylethanolamine from CDP-diacylglycerol: step 2/2.</text>
</comment>
<feature type="active site" description="Charge relay system; for autoendoproteolytic cleavage activity" evidence="12">
    <location>
        <position position="86"/>
    </location>
</feature>
<protein>
    <recommendedName>
        <fullName evidence="12">Phosphatidylserine decarboxylase proenzyme</fullName>
        <ecNumber evidence="12">4.1.1.65</ecNumber>
    </recommendedName>
    <component>
        <recommendedName>
            <fullName evidence="12">Phosphatidylserine decarboxylase alpha chain</fullName>
        </recommendedName>
    </component>
    <component>
        <recommendedName>
            <fullName evidence="12">Phosphatidylserine decarboxylase beta chain</fullName>
        </recommendedName>
    </component>
</protein>
<feature type="active site" description="Schiff-base intermediate with substrate; via pyruvic acid; for decarboxylase activity" evidence="12">
    <location>
        <position position="226"/>
    </location>
</feature>
<dbReference type="UniPathway" id="UPA00558">
    <property type="reaction ID" value="UER00616"/>
</dbReference>
<evidence type="ECO:0000256" key="1">
    <source>
        <dbReference type="ARBA" id="ARBA00005189"/>
    </source>
</evidence>
<feature type="chain" id="PRO_5023510823" description="Phosphatidylserine decarboxylase alpha chain" evidence="12">
    <location>
        <begin position="226"/>
        <end position="260"/>
    </location>
</feature>
<comment type="cofactor">
    <cofactor evidence="12">
        <name>pyruvate</name>
        <dbReference type="ChEBI" id="CHEBI:15361"/>
    </cofactor>
    <text evidence="12">Binds 1 pyruvoyl group covalently per subunit.</text>
</comment>
<comment type="pathway">
    <text evidence="1">Lipid metabolism.</text>
</comment>
<dbReference type="NCBIfam" id="NF002853">
    <property type="entry name" value="PRK03140.1"/>
    <property type="match status" value="1"/>
</dbReference>
<dbReference type="Proteomes" id="UP000075666">
    <property type="component" value="Unassembled WGS sequence"/>
</dbReference>
<evidence type="ECO:0000256" key="7">
    <source>
        <dbReference type="ARBA" id="ARBA00023145"/>
    </source>
</evidence>
<keyword evidence="3 12" id="KW-0444">Lipid biosynthesis</keyword>
<dbReference type="STRING" id="46224.B4102_1735"/>
<dbReference type="RefSeq" id="WP_066227384.1">
    <property type="nucleotide sequence ID" value="NZ_JBHJSX010000001.1"/>
</dbReference>
<organism evidence="13 14">
    <name type="scientific">Heyndrickxia sporothermodurans</name>
    <dbReference type="NCBI Taxonomy" id="46224"/>
    <lineage>
        <taxon>Bacteria</taxon>
        <taxon>Bacillati</taxon>
        <taxon>Bacillota</taxon>
        <taxon>Bacilli</taxon>
        <taxon>Bacillales</taxon>
        <taxon>Bacillaceae</taxon>
        <taxon>Heyndrickxia</taxon>
    </lineage>
</organism>
<dbReference type="EMBL" id="LQYN01000011">
    <property type="protein sequence ID" value="KYD10949.1"/>
    <property type="molecule type" value="Genomic_DNA"/>
</dbReference>
<comment type="subcellular location">
    <subcellularLocation>
        <location evidence="12">Cell membrane</location>
        <topology evidence="12">Peripheral membrane protein</topology>
    </subcellularLocation>
</comment>
<comment type="function">
    <text evidence="12">Catalyzes the formation of phosphatidylethanolamine (PtdEtn) from phosphatidylserine (PtdSer).</text>
</comment>
<feature type="active site" description="Charge relay system; for autoendoproteolytic cleavage activity" evidence="12">
    <location>
        <position position="226"/>
    </location>
</feature>
<evidence type="ECO:0000256" key="8">
    <source>
        <dbReference type="ARBA" id="ARBA00023209"/>
    </source>
</evidence>
<comment type="caution">
    <text evidence="13">The sequence shown here is derived from an EMBL/GenBank/DDBJ whole genome shotgun (WGS) entry which is preliminary data.</text>
</comment>
<keyword evidence="6 12" id="KW-0472">Membrane</keyword>
<dbReference type="HAMAP" id="MF_00662">
    <property type="entry name" value="PS_decarb_PSD_B_type1"/>
    <property type="match status" value="1"/>
</dbReference>
<keyword evidence="2 12" id="KW-1003">Cell membrane</keyword>
<feature type="active site" description="Charge relay system; for autoendoproteolytic cleavage activity" evidence="12">
    <location>
        <position position="142"/>
    </location>
</feature>
<evidence type="ECO:0000256" key="3">
    <source>
        <dbReference type="ARBA" id="ARBA00022516"/>
    </source>
</evidence>
<dbReference type="InterPro" id="IPR033177">
    <property type="entry name" value="PSD-B"/>
</dbReference>
<comment type="subunit">
    <text evidence="12">Heterodimer of a large membrane-associated beta subunit and a small pyruvoyl-containing alpha subunit.</text>
</comment>
<dbReference type="InterPro" id="IPR003817">
    <property type="entry name" value="PS_Dcarbxylase"/>
</dbReference>
<evidence type="ECO:0000256" key="11">
    <source>
        <dbReference type="ARBA" id="ARBA00023317"/>
    </source>
</evidence>
<dbReference type="GO" id="GO:0005886">
    <property type="term" value="C:plasma membrane"/>
    <property type="evidence" value="ECO:0007669"/>
    <property type="project" value="UniProtKB-SubCell"/>
</dbReference>
<evidence type="ECO:0000256" key="2">
    <source>
        <dbReference type="ARBA" id="ARBA00022475"/>
    </source>
</evidence>
<proteinExistence type="inferred from homology"/>
<dbReference type="OrthoDB" id="9802030at2"/>
<dbReference type="PANTHER" id="PTHR10067">
    <property type="entry name" value="PHOSPHATIDYLSERINE DECARBOXYLASE"/>
    <property type="match status" value="1"/>
</dbReference>
<dbReference type="AlphaFoldDB" id="A0A150LFY3"/>
<keyword evidence="14" id="KW-1185">Reference proteome</keyword>
<evidence type="ECO:0000256" key="5">
    <source>
        <dbReference type="ARBA" id="ARBA00023098"/>
    </source>
</evidence>
<evidence type="ECO:0000256" key="4">
    <source>
        <dbReference type="ARBA" id="ARBA00022793"/>
    </source>
</evidence>
<dbReference type="GO" id="GO:0006646">
    <property type="term" value="P:phosphatidylethanolamine biosynthetic process"/>
    <property type="evidence" value="ECO:0007669"/>
    <property type="project" value="UniProtKB-UniRule"/>
</dbReference>
<feature type="site" description="Cleavage (non-hydrolytic); by autocatalysis" evidence="12">
    <location>
        <begin position="225"/>
        <end position="226"/>
    </location>
</feature>
<evidence type="ECO:0000256" key="6">
    <source>
        <dbReference type="ARBA" id="ARBA00023136"/>
    </source>
</evidence>
<keyword evidence="5 12" id="KW-0443">Lipid metabolism</keyword>
<evidence type="ECO:0000256" key="9">
    <source>
        <dbReference type="ARBA" id="ARBA00023239"/>
    </source>
</evidence>
<keyword evidence="4 12" id="KW-0210">Decarboxylase</keyword>
<keyword evidence="9 12" id="KW-0456">Lyase</keyword>
<evidence type="ECO:0000256" key="12">
    <source>
        <dbReference type="HAMAP-Rule" id="MF_00662"/>
    </source>
</evidence>
<evidence type="ECO:0000313" key="14">
    <source>
        <dbReference type="Proteomes" id="UP000075666"/>
    </source>
</evidence>
<dbReference type="PATRIC" id="fig|46224.3.peg.792"/>
<comment type="catalytic activity">
    <reaction evidence="12">
        <text>a 1,2-diacyl-sn-glycero-3-phospho-L-serine + H(+) = a 1,2-diacyl-sn-glycero-3-phosphoethanolamine + CO2</text>
        <dbReference type="Rhea" id="RHEA:20828"/>
        <dbReference type="ChEBI" id="CHEBI:15378"/>
        <dbReference type="ChEBI" id="CHEBI:16526"/>
        <dbReference type="ChEBI" id="CHEBI:57262"/>
        <dbReference type="ChEBI" id="CHEBI:64612"/>
        <dbReference type="EC" id="4.1.1.65"/>
    </reaction>
</comment>
<dbReference type="GO" id="GO:0004609">
    <property type="term" value="F:phosphatidylserine decarboxylase activity"/>
    <property type="evidence" value="ECO:0007669"/>
    <property type="project" value="UniProtKB-UniRule"/>
</dbReference>
<dbReference type="NCBIfam" id="TIGR00163">
    <property type="entry name" value="PS_decarb"/>
    <property type="match status" value="1"/>
</dbReference>
<dbReference type="InterPro" id="IPR033178">
    <property type="entry name" value="PSD_type1_pro"/>
</dbReference>
<dbReference type="PANTHER" id="PTHR10067:SF6">
    <property type="entry name" value="PHOSPHATIDYLSERINE DECARBOXYLASE PROENZYME, MITOCHONDRIAL"/>
    <property type="match status" value="1"/>
</dbReference>
<reference evidence="13 14" key="1">
    <citation type="submission" date="2016-01" db="EMBL/GenBank/DDBJ databases">
        <title>Genome Sequences of Twelve Sporeforming Bacillus Species Isolated from Foods.</title>
        <authorList>
            <person name="Berendsen E.M."/>
            <person name="Wells-Bennik M.H."/>
            <person name="Krawcyk A.O."/>
            <person name="De Jong A."/>
            <person name="Holsappel S."/>
            <person name="Eijlander R.T."/>
            <person name="Kuipers O.P."/>
        </authorList>
    </citation>
    <scope>NUCLEOTIDE SEQUENCE [LARGE SCALE GENOMIC DNA]</scope>
    <source>
        <strain evidence="13 14">B4102</strain>
    </source>
</reference>
<comment type="similarity">
    <text evidence="12">Belongs to the phosphatidylserine decarboxylase family. PSD-B subfamily. Prokaryotic type I sub-subfamily.</text>
</comment>
<sequence>MKKWIYRFLIELTNHQFLSKLLKSFTQSKISKPFIKSYAKLYELNQDEMMNELHTYSTLHDLFTRKLKLHAREITQDQNAVTSPVDGVIEDYGTITPSKEIIVKGKSYSIQEMIGDKTKIDKYIGGDFIILYLSPKHYHRIHSPVTGKLIKQYALGTKSYPVNRHGLKYGRSPLAKNYRVVSEVDHNKGSLLIVKVGAMFINSVECTALSDTWVKGEEIAYFSFGSTVVLLFEKNTFSLNKDIQTPKDVKMGELLGYLID</sequence>
<keyword evidence="11 12" id="KW-0670">Pyruvate</keyword>
<keyword evidence="10 12" id="KW-1208">Phospholipid metabolism</keyword>
<evidence type="ECO:0000313" key="13">
    <source>
        <dbReference type="EMBL" id="KYD10949.1"/>
    </source>
</evidence>
<gene>
    <name evidence="12" type="primary">psd</name>
    <name evidence="13" type="ORF">B4102_1735</name>
</gene>
<accession>A0A150LFY3</accession>
<feature type="modified residue" description="Pyruvic acid (Ser); by autocatalysis" evidence="12">
    <location>
        <position position="226"/>
    </location>
</feature>
<keyword evidence="7 12" id="KW-0865">Zymogen</keyword>
<name>A0A150LFY3_9BACI</name>